<reference evidence="2" key="1">
    <citation type="submission" date="2022-10" db="EMBL/GenBank/DDBJ databases">
        <title>Genome assembly of Pristionchus species.</title>
        <authorList>
            <person name="Yoshida K."/>
            <person name="Sommer R.J."/>
        </authorList>
    </citation>
    <scope>NUCLEOTIDE SEQUENCE [LARGE SCALE GENOMIC DNA]</scope>
    <source>
        <strain evidence="2">RS5460</strain>
    </source>
</reference>
<dbReference type="AlphaFoldDB" id="A0AAN5D6W2"/>
<feature type="non-terminal residue" evidence="1">
    <location>
        <position position="1"/>
    </location>
</feature>
<sequence length="137" mass="15751">KLLKYSRIHLSEVNMKMLKDTTAPHILSIICGSVSLRMTIENDANHILRFSDPASFITRIFSEVRGKVVLIDFYSGHSFFFLGSDYWTNFLEEKLRLQLVCEIFVGDLGDRFANPPIVLPVEIACIEWSKNIENPEE</sequence>
<comment type="caution">
    <text evidence="1">The sequence shown here is derived from an EMBL/GenBank/DDBJ whole genome shotgun (WGS) entry which is preliminary data.</text>
</comment>
<dbReference type="Proteomes" id="UP001328107">
    <property type="component" value="Unassembled WGS sequence"/>
</dbReference>
<name>A0AAN5D6W2_9BILA</name>
<proteinExistence type="predicted"/>
<organism evidence="1 2">
    <name type="scientific">Pristionchus mayeri</name>
    <dbReference type="NCBI Taxonomy" id="1317129"/>
    <lineage>
        <taxon>Eukaryota</taxon>
        <taxon>Metazoa</taxon>
        <taxon>Ecdysozoa</taxon>
        <taxon>Nematoda</taxon>
        <taxon>Chromadorea</taxon>
        <taxon>Rhabditida</taxon>
        <taxon>Rhabditina</taxon>
        <taxon>Diplogasteromorpha</taxon>
        <taxon>Diplogasteroidea</taxon>
        <taxon>Neodiplogasteridae</taxon>
        <taxon>Pristionchus</taxon>
    </lineage>
</organism>
<dbReference type="EMBL" id="BTRK01000006">
    <property type="protein sequence ID" value="GMR57843.1"/>
    <property type="molecule type" value="Genomic_DNA"/>
</dbReference>
<keyword evidence="2" id="KW-1185">Reference proteome</keyword>
<protein>
    <submittedName>
        <fullName evidence="1">Uncharacterized protein</fullName>
    </submittedName>
</protein>
<accession>A0AAN5D6W2</accession>
<evidence type="ECO:0000313" key="2">
    <source>
        <dbReference type="Proteomes" id="UP001328107"/>
    </source>
</evidence>
<evidence type="ECO:0000313" key="1">
    <source>
        <dbReference type="EMBL" id="GMR57843.1"/>
    </source>
</evidence>
<gene>
    <name evidence="1" type="ORF">PMAYCL1PPCAC_28038</name>
</gene>